<dbReference type="EMBL" id="MU826830">
    <property type="protein sequence ID" value="KAJ7373543.1"/>
    <property type="molecule type" value="Genomic_DNA"/>
</dbReference>
<name>A0A9X0CTE8_9CNID</name>
<comment type="caution">
    <text evidence="1">The sequence shown here is derived from an EMBL/GenBank/DDBJ whole genome shotgun (WGS) entry which is preliminary data.</text>
</comment>
<protein>
    <submittedName>
        <fullName evidence="1">Uncharacterized protein</fullName>
    </submittedName>
</protein>
<feature type="non-terminal residue" evidence="1">
    <location>
        <position position="69"/>
    </location>
</feature>
<reference evidence="1" key="1">
    <citation type="submission" date="2023-01" db="EMBL/GenBank/DDBJ databases">
        <title>Genome assembly of the deep-sea coral Lophelia pertusa.</title>
        <authorList>
            <person name="Herrera S."/>
            <person name="Cordes E."/>
        </authorList>
    </citation>
    <scope>NUCLEOTIDE SEQUENCE</scope>
    <source>
        <strain evidence="1">USNM1676648</strain>
        <tissue evidence="1">Polyp</tissue>
    </source>
</reference>
<evidence type="ECO:0000313" key="1">
    <source>
        <dbReference type="EMBL" id="KAJ7373543.1"/>
    </source>
</evidence>
<feature type="non-terminal residue" evidence="1">
    <location>
        <position position="1"/>
    </location>
</feature>
<evidence type="ECO:0000313" key="2">
    <source>
        <dbReference type="Proteomes" id="UP001163046"/>
    </source>
</evidence>
<keyword evidence="2" id="KW-1185">Reference proteome</keyword>
<sequence>RNPVHYSAEAKPSVLKCYKMPLTTEAKKSPQTLGLASSTKLVLAAVSESRYGSVVEDAFPRVNSKVLLQ</sequence>
<dbReference type="Proteomes" id="UP001163046">
    <property type="component" value="Unassembled WGS sequence"/>
</dbReference>
<accession>A0A9X0CTE8</accession>
<gene>
    <name evidence="1" type="ORF">OS493_011145</name>
</gene>
<proteinExistence type="predicted"/>
<dbReference type="AlphaFoldDB" id="A0A9X0CTE8"/>
<organism evidence="1 2">
    <name type="scientific">Desmophyllum pertusum</name>
    <dbReference type="NCBI Taxonomy" id="174260"/>
    <lineage>
        <taxon>Eukaryota</taxon>
        <taxon>Metazoa</taxon>
        <taxon>Cnidaria</taxon>
        <taxon>Anthozoa</taxon>
        <taxon>Hexacorallia</taxon>
        <taxon>Scleractinia</taxon>
        <taxon>Caryophylliina</taxon>
        <taxon>Caryophylliidae</taxon>
        <taxon>Desmophyllum</taxon>
    </lineage>
</organism>